<feature type="transmembrane region" description="Helical" evidence="6">
    <location>
        <begin position="783"/>
        <end position="803"/>
    </location>
</feature>
<evidence type="ECO:0000256" key="3">
    <source>
        <dbReference type="ARBA" id="ARBA00022748"/>
    </source>
</evidence>
<dbReference type="GO" id="GO:0017004">
    <property type="term" value="P:cytochrome complex assembly"/>
    <property type="evidence" value="ECO:0007669"/>
    <property type="project" value="UniProtKB-KW"/>
</dbReference>
<dbReference type="eggNOG" id="COG1333">
    <property type="taxonomic scope" value="Bacteria"/>
</dbReference>
<name>A0A1M6CJH8_9BACE</name>
<accession>A0A1M6CJH8</accession>
<proteinExistence type="predicted"/>
<dbReference type="NCBIfam" id="TIGR03144">
    <property type="entry name" value="cytochr_II_ccsB"/>
    <property type="match status" value="1"/>
</dbReference>
<keyword evidence="10" id="KW-1185">Reference proteome</keyword>
<evidence type="ECO:0000313" key="10">
    <source>
        <dbReference type="Proteomes" id="UP000184192"/>
    </source>
</evidence>
<dbReference type="InterPro" id="IPR007816">
    <property type="entry name" value="ResB-like_domain"/>
</dbReference>
<sequence>MSQLNDVSMEKVRSLLKVMFTSWKITLVLLIHYMILLAAATFVEKSQGTAMAREVIYNNPLFYLLQLLLVLNFCAIAWQGRLWKQRKYGVLLLHISFIVILLGALVTNIFGFEGIVHIREGETASHMRTTEDDARPLPFSIRLDDFKLVRYPGSHSPSSFESFLTICTDEGERSEHIYMNKVIYEQGYRLYQSSYDSDEQGTVLTVNNDRIGTAITYAGYLFLLAGMLLTLADRKSRFRQLAKQLKHTAPILLLAFIPAVSFAQKADTELLLKSTIPVEQAEQWGRLQVQCPTGRIEPLDTYTDKLLRKIYRSNSFEGLTSEQVIIGFLMNPAYWGNVPFIRQTNKELQQAYSLPEGKYLRFLDVFDEGGRYLIADAVDKAYSRPAAERSRMEKDLLKLDEKVNILYSLQQGKMLALFPLPGDTGGKWYSPGDDLSVFSGRDSLFVSKIMPWYLGEAVDALRTGDWGSAQEVLSMMNVYQQKQSATPLLTKKQVAWELFYNKAQLFFWSAMGYMAVGLLLLIFVVWRLLKPKRWFRFVIIPLVMLVVLIFLLHTSGIAIRWYISGRAPWANAYESMIYVAWATALAGLLFIKRSSMTLALAAFFAGIILFVANLNFMDPEITPLVPVLKSYWLMIHVAVITASYGFFGISFLLGLLTLAFMGTSNPSKVVLLQPHIRELRIINEMSLHIGLYLLTAGIFLGAVWANESWGRYWGWDPKETWALITMVVYAFILHARFLPALRSDYAFSVMSVLGLASVLMTYFGVNYYLSGLHSYGGGDTPPGLAAIFITYACAFALIVYAGYKQHREQV</sequence>
<dbReference type="Proteomes" id="UP000184192">
    <property type="component" value="Unassembled WGS sequence"/>
</dbReference>
<evidence type="ECO:0000256" key="2">
    <source>
        <dbReference type="ARBA" id="ARBA00022692"/>
    </source>
</evidence>
<keyword evidence="4 6" id="KW-1133">Transmembrane helix</keyword>
<keyword evidence="5 6" id="KW-0472">Membrane</keyword>
<dbReference type="eggNOG" id="COG0755">
    <property type="taxonomic scope" value="Bacteria"/>
</dbReference>
<feature type="transmembrane region" description="Helical" evidence="6">
    <location>
        <begin position="598"/>
        <end position="616"/>
    </location>
</feature>
<keyword evidence="2 6" id="KW-0812">Transmembrane</keyword>
<reference evidence="10" key="1">
    <citation type="submission" date="2016-11" db="EMBL/GenBank/DDBJ databases">
        <authorList>
            <person name="Varghese N."/>
            <person name="Submissions S."/>
        </authorList>
    </citation>
    <scope>NUCLEOTIDE SEQUENCE [LARGE SCALE GENOMIC DNA]</scope>
    <source>
        <strain evidence="10">DSM 26884</strain>
    </source>
</reference>
<organism evidence="9 10">
    <name type="scientific">Bacteroides stercorirosoris</name>
    <dbReference type="NCBI Taxonomy" id="871324"/>
    <lineage>
        <taxon>Bacteria</taxon>
        <taxon>Pseudomonadati</taxon>
        <taxon>Bacteroidota</taxon>
        <taxon>Bacteroidia</taxon>
        <taxon>Bacteroidales</taxon>
        <taxon>Bacteroidaceae</taxon>
        <taxon>Bacteroides</taxon>
    </lineage>
</organism>
<feature type="transmembrane region" description="Helical" evidence="6">
    <location>
        <begin position="60"/>
        <end position="78"/>
    </location>
</feature>
<feature type="domain" description="ResB-like" evidence="8">
    <location>
        <begin position="86"/>
        <end position="204"/>
    </location>
</feature>
<dbReference type="PANTHER" id="PTHR30071">
    <property type="entry name" value="HEME EXPORTER PROTEIN C"/>
    <property type="match status" value="1"/>
</dbReference>
<dbReference type="InterPro" id="IPR002541">
    <property type="entry name" value="Cyt_c_assembly"/>
</dbReference>
<dbReference type="InterPro" id="IPR045062">
    <property type="entry name" value="Cyt_c_biogenesis_CcsA/CcmC"/>
</dbReference>
<comment type="subcellular location">
    <subcellularLocation>
        <location evidence="1">Membrane</location>
        <topology evidence="1">Multi-pass membrane protein</topology>
    </subcellularLocation>
</comment>
<evidence type="ECO:0000313" key="9">
    <source>
        <dbReference type="EMBL" id="SHI61157.1"/>
    </source>
</evidence>
<dbReference type="AlphaFoldDB" id="A0A1M6CJH8"/>
<feature type="transmembrane region" description="Helical" evidence="6">
    <location>
        <begin position="214"/>
        <end position="232"/>
    </location>
</feature>
<feature type="transmembrane region" description="Helical" evidence="6">
    <location>
        <begin position="90"/>
        <end position="112"/>
    </location>
</feature>
<keyword evidence="3" id="KW-0201">Cytochrome c-type biogenesis</keyword>
<evidence type="ECO:0000259" key="8">
    <source>
        <dbReference type="Pfam" id="PF05140"/>
    </source>
</evidence>
<evidence type="ECO:0000256" key="4">
    <source>
        <dbReference type="ARBA" id="ARBA00022989"/>
    </source>
</evidence>
<dbReference type="GO" id="GO:0020037">
    <property type="term" value="F:heme binding"/>
    <property type="evidence" value="ECO:0007669"/>
    <property type="project" value="InterPro"/>
</dbReference>
<dbReference type="Pfam" id="PF05140">
    <property type="entry name" value="ResB"/>
    <property type="match status" value="1"/>
</dbReference>
<dbReference type="EMBL" id="FQZN01000004">
    <property type="protein sequence ID" value="SHI61157.1"/>
    <property type="molecule type" value="Genomic_DNA"/>
</dbReference>
<evidence type="ECO:0000259" key="7">
    <source>
        <dbReference type="Pfam" id="PF01578"/>
    </source>
</evidence>
<feature type="transmembrane region" description="Helical" evidence="6">
    <location>
        <begin position="21"/>
        <end position="40"/>
    </location>
</feature>
<feature type="transmembrane region" description="Helical" evidence="6">
    <location>
        <begin position="631"/>
        <end position="660"/>
    </location>
</feature>
<feature type="domain" description="Cytochrome c assembly protein" evidence="7">
    <location>
        <begin position="569"/>
        <end position="773"/>
    </location>
</feature>
<protein>
    <submittedName>
        <fullName evidence="9">Cytochrome c-type biogenesis protein CcsB</fullName>
    </submittedName>
</protein>
<gene>
    <name evidence="9" type="ORF">SAMN05444350_104177</name>
</gene>
<feature type="transmembrane region" description="Helical" evidence="6">
    <location>
        <begin position="681"/>
        <end position="705"/>
    </location>
</feature>
<dbReference type="Pfam" id="PF01578">
    <property type="entry name" value="Cytochrom_C_asm"/>
    <property type="match status" value="1"/>
</dbReference>
<dbReference type="PANTHER" id="PTHR30071:SF1">
    <property type="entry name" value="CYTOCHROME B_B6 PROTEIN-RELATED"/>
    <property type="match status" value="1"/>
</dbReference>
<dbReference type="GO" id="GO:0005886">
    <property type="term" value="C:plasma membrane"/>
    <property type="evidence" value="ECO:0007669"/>
    <property type="project" value="TreeGrafter"/>
</dbReference>
<feature type="transmembrane region" description="Helical" evidence="6">
    <location>
        <begin position="720"/>
        <end position="738"/>
    </location>
</feature>
<feature type="transmembrane region" description="Helical" evidence="6">
    <location>
        <begin position="505"/>
        <end position="526"/>
    </location>
</feature>
<evidence type="ECO:0000256" key="1">
    <source>
        <dbReference type="ARBA" id="ARBA00004141"/>
    </source>
</evidence>
<dbReference type="InterPro" id="IPR017562">
    <property type="entry name" value="Cyt_c_biogenesis_CcsA"/>
</dbReference>
<feature type="transmembrane region" description="Helical" evidence="6">
    <location>
        <begin position="538"/>
        <end position="563"/>
    </location>
</feature>
<feature type="transmembrane region" description="Helical" evidence="6">
    <location>
        <begin position="244"/>
        <end position="263"/>
    </location>
</feature>
<feature type="transmembrane region" description="Helical" evidence="6">
    <location>
        <begin position="745"/>
        <end position="763"/>
    </location>
</feature>
<evidence type="ECO:0000256" key="5">
    <source>
        <dbReference type="ARBA" id="ARBA00023136"/>
    </source>
</evidence>
<evidence type="ECO:0000256" key="6">
    <source>
        <dbReference type="SAM" id="Phobius"/>
    </source>
</evidence>
<feature type="transmembrane region" description="Helical" evidence="6">
    <location>
        <begin position="575"/>
        <end position="591"/>
    </location>
</feature>